<dbReference type="GeneID" id="73345468"/>
<keyword evidence="3" id="KW-1185">Reference proteome</keyword>
<gene>
    <name evidence="2" type="ORF">CLUP02_11490</name>
</gene>
<protein>
    <submittedName>
        <fullName evidence="2">Uncharacterized protein</fullName>
    </submittedName>
</protein>
<evidence type="ECO:0000313" key="2">
    <source>
        <dbReference type="EMBL" id="UQC85991.1"/>
    </source>
</evidence>
<dbReference type="AlphaFoldDB" id="A0A9Q8T0D3"/>
<sequence length="296" mass="33146">MKLLDIDDESTWSLHSRHRDFIRAIVVSAQEASNTIRLISLYPQYLDLRYAKPTSLTVTIVRIFTAEDEPLKRAQTARHAAWFGRRPKITAFTKRQSLDPGKKWWAFTFSLHGDPEPEKGDPFYFHPPAAVLFISHGVCVHESHRLDHTAIAGSCDTYGSISDGTNHYFLSPKFVKMSCQMFLLDSYDGSEVTLRAGFRYQARGLGKRTAHCRTSRPACNWCGKASTQQHLGVFRLHITSASAALSVIVRSRLDESLHDVLAPNVPITVSTIPASAKQSKAAHSDSTQHPVPHPRQ</sequence>
<dbReference type="EMBL" id="CP019478">
    <property type="protein sequence ID" value="UQC85991.1"/>
    <property type="molecule type" value="Genomic_DNA"/>
</dbReference>
<organism evidence="2 3">
    <name type="scientific">Colletotrichum lupini</name>
    <dbReference type="NCBI Taxonomy" id="145971"/>
    <lineage>
        <taxon>Eukaryota</taxon>
        <taxon>Fungi</taxon>
        <taxon>Dikarya</taxon>
        <taxon>Ascomycota</taxon>
        <taxon>Pezizomycotina</taxon>
        <taxon>Sordariomycetes</taxon>
        <taxon>Hypocreomycetidae</taxon>
        <taxon>Glomerellales</taxon>
        <taxon>Glomerellaceae</taxon>
        <taxon>Colletotrichum</taxon>
        <taxon>Colletotrichum acutatum species complex</taxon>
    </lineage>
</organism>
<feature type="region of interest" description="Disordered" evidence="1">
    <location>
        <begin position="274"/>
        <end position="296"/>
    </location>
</feature>
<evidence type="ECO:0000313" key="3">
    <source>
        <dbReference type="Proteomes" id="UP000830671"/>
    </source>
</evidence>
<accession>A0A9Q8T0D3</accession>
<dbReference type="Proteomes" id="UP000830671">
    <property type="component" value="Chromosome 6"/>
</dbReference>
<evidence type="ECO:0000256" key="1">
    <source>
        <dbReference type="SAM" id="MobiDB-lite"/>
    </source>
</evidence>
<proteinExistence type="predicted"/>
<dbReference type="KEGG" id="clup:CLUP02_11490"/>
<reference evidence="2" key="1">
    <citation type="journal article" date="2021" name="Mol. Plant Microbe Interact.">
        <title>Complete Genome Sequence of the Plant-Pathogenic Fungus Colletotrichum lupini.</title>
        <authorList>
            <person name="Baroncelli R."/>
            <person name="Pensec F."/>
            <person name="Da Lio D."/>
            <person name="Boufleur T."/>
            <person name="Vicente I."/>
            <person name="Sarrocco S."/>
            <person name="Picot A."/>
            <person name="Baraldi E."/>
            <person name="Sukno S."/>
            <person name="Thon M."/>
            <person name="Le Floch G."/>
        </authorList>
    </citation>
    <scope>NUCLEOTIDE SEQUENCE</scope>
    <source>
        <strain evidence="2">IMI 504893</strain>
    </source>
</reference>
<name>A0A9Q8T0D3_9PEZI</name>
<dbReference type="RefSeq" id="XP_049147603.1">
    <property type="nucleotide sequence ID" value="XM_049290458.1"/>
</dbReference>